<feature type="compositionally biased region" description="Basic and acidic residues" evidence="1">
    <location>
        <begin position="177"/>
        <end position="201"/>
    </location>
</feature>
<feature type="region of interest" description="Disordered" evidence="1">
    <location>
        <begin position="152"/>
        <end position="207"/>
    </location>
</feature>
<protein>
    <submittedName>
        <fullName evidence="2">DUF4604 domain-containing protein</fullName>
    </submittedName>
</protein>
<dbReference type="STRING" id="387005.A0A183HIG3"/>
<dbReference type="AlphaFoldDB" id="A0A183HIG3"/>
<evidence type="ECO:0000313" key="2">
    <source>
        <dbReference type="WBParaSite" id="OFLC_0000727401-mRNA-1"/>
    </source>
</evidence>
<proteinExistence type="predicted"/>
<dbReference type="WBParaSite" id="OFLC_0000727401-mRNA-1">
    <property type="protein sequence ID" value="OFLC_0000727401-mRNA-1"/>
    <property type="gene ID" value="OFLC_0000727401"/>
</dbReference>
<organism evidence="2">
    <name type="scientific">Onchocerca flexuosa</name>
    <dbReference type="NCBI Taxonomy" id="387005"/>
    <lineage>
        <taxon>Eukaryota</taxon>
        <taxon>Metazoa</taxon>
        <taxon>Ecdysozoa</taxon>
        <taxon>Nematoda</taxon>
        <taxon>Chromadorea</taxon>
        <taxon>Rhabditida</taxon>
        <taxon>Spirurina</taxon>
        <taxon>Spiruromorpha</taxon>
        <taxon>Filarioidea</taxon>
        <taxon>Onchocercidae</taxon>
        <taxon>Onchocerca</taxon>
    </lineage>
</organism>
<reference evidence="2" key="1">
    <citation type="submission" date="2016-06" db="UniProtKB">
        <authorList>
            <consortium name="WormBaseParasite"/>
        </authorList>
    </citation>
    <scope>IDENTIFICATION</scope>
</reference>
<evidence type="ECO:0000256" key="1">
    <source>
        <dbReference type="SAM" id="MobiDB-lite"/>
    </source>
</evidence>
<sequence length="207" mass="23210">LFFKNWLHFFCYTDVNEEVFPLAKKKKKSESPPILRKPRPLSEILAKVRAERDSTFVPRNIKLKQENGKSFGESTADVVGHAIPKTDGGRHDNVEYGPRPLEALGTQPISDDEDELQLSPLKIKQTEASKSIKIATISKVLFDSEKKAQIGKDGEIPVSDASAGPSFSNDDTIDEMITEKHLRSERGMSGNESEKRRKTDGEFETSY</sequence>
<accession>A0A183HIG3</accession>
<name>A0A183HIG3_9BILA</name>